<accession>A0A839ABX1</accession>
<proteinExistence type="predicted"/>
<evidence type="ECO:0000313" key="2">
    <source>
        <dbReference type="Proteomes" id="UP000541109"/>
    </source>
</evidence>
<dbReference type="AlphaFoldDB" id="A0A839ABX1"/>
<dbReference type="RefSeq" id="WP_182163264.1">
    <property type="nucleotide sequence ID" value="NZ_JACFXV010000043.1"/>
</dbReference>
<keyword evidence="2" id="KW-1185">Reference proteome</keyword>
<gene>
    <name evidence="1" type="ORF">H2509_05945</name>
</gene>
<comment type="caution">
    <text evidence="1">The sequence shown here is derived from an EMBL/GenBank/DDBJ whole genome shotgun (WGS) entry which is preliminary data.</text>
</comment>
<organism evidence="1 2">
    <name type="scientific">Stappia albiluteola</name>
    <dbReference type="NCBI Taxonomy" id="2758565"/>
    <lineage>
        <taxon>Bacteria</taxon>
        <taxon>Pseudomonadati</taxon>
        <taxon>Pseudomonadota</taxon>
        <taxon>Alphaproteobacteria</taxon>
        <taxon>Hyphomicrobiales</taxon>
        <taxon>Stappiaceae</taxon>
        <taxon>Stappia</taxon>
    </lineage>
</organism>
<name>A0A839ABX1_9HYPH</name>
<evidence type="ECO:0000313" key="1">
    <source>
        <dbReference type="EMBL" id="MBA5776666.1"/>
    </source>
</evidence>
<protein>
    <submittedName>
        <fullName evidence="1">Uncharacterized protein</fullName>
    </submittedName>
</protein>
<dbReference type="Proteomes" id="UP000541109">
    <property type="component" value="Unassembled WGS sequence"/>
</dbReference>
<sequence length="154" mass="17542">MHFALSMNRRKHLRKIRFLWRQHLLVVALSLVSTVRVGLADEIDDFVAHLPSGIQQMSVVAGPGESGARFVVLRLEERDRLFVQWRGEDTPARTMEIVELRESGERVLDLRSEIENGEISAFVDTATPAGDEVTYELFIESGEKPAYIFRETTN</sequence>
<dbReference type="EMBL" id="JACFXV010000043">
    <property type="protein sequence ID" value="MBA5776666.1"/>
    <property type="molecule type" value="Genomic_DNA"/>
</dbReference>
<reference evidence="1 2" key="1">
    <citation type="submission" date="2020-07" db="EMBL/GenBank/DDBJ databases">
        <title>Stappia sp., F7233, whole genome shotgun sequencing project.</title>
        <authorList>
            <person name="Jiang S."/>
            <person name="Liu Z.W."/>
            <person name="Du Z.J."/>
        </authorList>
    </citation>
    <scope>NUCLEOTIDE SEQUENCE [LARGE SCALE GENOMIC DNA]</scope>
    <source>
        <strain evidence="1 2">F7233</strain>
    </source>
</reference>